<gene>
    <name evidence="4" type="ORF">BGW36DRAFT_342655</name>
</gene>
<keyword evidence="5" id="KW-1185">Reference proteome</keyword>
<dbReference type="Gene3D" id="1.10.530.10">
    <property type="match status" value="1"/>
</dbReference>
<dbReference type="AlphaFoldDB" id="A0AAD4KNT0"/>
<feature type="domain" description="Transglycosylase SLT" evidence="3">
    <location>
        <begin position="93"/>
        <end position="178"/>
    </location>
</feature>
<dbReference type="Proteomes" id="UP001201262">
    <property type="component" value="Unassembled WGS sequence"/>
</dbReference>
<evidence type="ECO:0000259" key="3">
    <source>
        <dbReference type="Pfam" id="PF01464"/>
    </source>
</evidence>
<dbReference type="InterPro" id="IPR023346">
    <property type="entry name" value="Lysozyme-like_dom_sf"/>
</dbReference>
<protein>
    <submittedName>
        <fullName evidence="4">Transglycosylase SLT domain protein</fullName>
    </submittedName>
</protein>
<dbReference type="InterPro" id="IPR008258">
    <property type="entry name" value="Transglycosylase_SLT_dom_1"/>
</dbReference>
<feature type="signal peptide" evidence="2">
    <location>
        <begin position="1"/>
        <end position="20"/>
    </location>
</feature>
<keyword evidence="2" id="KW-0732">Signal</keyword>
<reference evidence="4" key="1">
    <citation type="submission" date="2021-12" db="EMBL/GenBank/DDBJ databases">
        <title>Convergent genome expansion in fungi linked to evolution of root-endophyte symbiosis.</title>
        <authorList>
            <consortium name="DOE Joint Genome Institute"/>
            <person name="Ke Y.-H."/>
            <person name="Bonito G."/>
            <person name="Liao H.-L."/>
            <person name="Looney B."/>
            <person name="Rojas-Flechas A."/>
            <person name="Nash J."/>
            <person name="Hameed K."/>
            <person name="Schadt C."/>
            <person name="Martin F."/>
            <person name="Crous P.W."/>
            <person name="Miettinen O."/>
            <person name="Magnuson J.K."/>
            <person name="Labbe J."/>
            <person name="Jacobson D."/>
            <person name="Doktycz M.J."/>
            <person name="Veneault-Fourrey C."/>
            <person name="Kuo A."/>
            <person name="Mondo S."/>
            <person name="Calhoun S."/>
            <person name="Riley R."/>
            <person name="Ohm R."/>
            <person name="LaButti K."/>
            <person name="Andreopoulos B."/>
            <person name="Pangilinan J."/>
            <person name="Nolan M."/>
            <person name="Tritt A."/>
            <person name="Clum A."/>
            <person name="Lipzen A."/>
            <person name="Daum C."/>
            <person name="Barry K."/>
            <person name="Grigoriev I.V."/>
            <person name="Vilgalys R."/>
        </authorList>
    </citation>
    <scope>NUCLEOTIDE SEQUENCE</scope>
    <source>
        <strain evidence="4">PMI_201</strain>
    </source>
</reference>
<dbReference type="EMBL" id="JAJTJA010000007">
    <property type="protein sequence ID" value="KAH8696114.1"/>
    <property type="molecule type" value="Genomic_DNA"/>
</dbReference>
<comment type="caution">
    <text evidence="4">The sequence shown here is derived from an EMBL/GenBank/DDBJ whole genome shotgun (WGS) entry which is preliminary data.</text>
</comment>
<evidence type="ECO:0000313" key="4">
    <source>
        <dbReference type="EMBL" id="KAH8696114.1"/>
    </source>
</evidence>
<proteinExistence type="predicted"/>
<evidence type="ECO:0000256" key="1">
    <source>
        <dbReference type="SAM" id="MobiDB-lite"/>
    </source>
</evidence>
<name>A0AAD4KNT0_9EURO</name>
<feature type="region of interest" description="Disordered" evidence="1">
    <location>
        <begin position="28"/>
        <end position="51"/>
    </location>
</feature>
<dbReference type="RefSeq" id="XP_046071052.1">
    <property type="nucleotide sequence ID" value="XM_046213131.1"/>
</dbReference>
<evidence type="ECO:0000256" key="2">
    <source>
        <dbReference type="SAM" id="SignalP"/>
    </source>
</evidence>
<dbReference type="GeneID" id="70243418"/>
<dbReference type="Pfam" id="PF01464">
    <property type="entry name" value="SLT"/>
    <property type="match status" value="1"/>
</dbReference>
<evidence type="ECO:0000313" key="5">
    <source>
        <dbReference type="Proteomes" id="UP001201262"/>
    </source>
</evidence>
<dbReference type="SUPFAM" id="SSF53955">
    <property type="entry name" value="Lysozyme-like"/>
    <property type="match status" value="1"/>
</dbReference>
<organism evidence="4 5">
    <name type="scientific">Talaromyces proteolyticus</name>
    <dbReference type="NCBI Taxonomy" id="1131652"/>
    <lineage>
        <taxon>Eukaryota</taxon>
        <taxon>Fungi</taxon>
        <taxon>Dikarya</taxon>
        <taxon>Ascomycota</taxon>
        <taxon>Pezizomycotina</taxon>
        <taxon>Eurotiomycetes</taxon>
        <taxon>Eurotiomycetidae</taxon>
        <taxon>Eurotiales</taxon>
        <taxon>Trichocomaceae</taxon>
        <taxon>Talaromyces</taxon>
        <taxon>Talaromyces sect. Bacilispori</taxon>
    </lineage>
</organism>
<feature type="chain" id="PRO_5042081947" evidence="2">
    <location>
        <begin position="21"/>
        <end position="249"/>
    </location>
</feature>
<sequence>MALRNAITLASFVLAAGVAAQSADPGLGVNSHAQGATEEVTPGAGPNGSEDWLNTGINDGGWNPPFMALDDLILVDLQTYYSGVGQACQQYDQYFQSAGKQYNVSPVILAIIAMQESSCNANAGGPTPGLMQVSCDNYPNGVCTDSIQDNVDAGTNYLVSQINSSNGNAVQAFGSYNGWFTAGNGLNNNKGLTADYPCSSEGQSNGEPQNLDYIQQIFNGWMLGLDVYGDDSWIGTYKCAGSCNGNNQC</sequence>
<accession>A0AAD4KNT0</accession>